<dbReference type="OrthoDB" id="7798282at2"/>
<comment type="caution">
    <text evidence="1">The sequence shown here is derived from an EMBL/GenBank/DDBJ whole genome shotgun (WGS) entry which is preliminary data.</text>
</comment>
<gene>
    <name evidence="1" type="ORF">FEV53_05185</name>
</gene>
<evidence type="ECO:0000313" key="2">
    <source>
        <dbReference type="Proteomes" id="UP000318590"/>
    </source>
</evidence>
<proteinExistence type="predicted"/>
<dbReference type="EMBL" id="VFSV01000006">
    <property type="protein sequence ID" value="TRD22452.1"/>
    <property type="molecule type" value="Genomic_DNA"/>
</dbReference>
<keyword evidence="2" id="KW-1185">Reference proteome</keyword>
<evidence type="ECO:0000313" key="1">
    <source>
        <dbReference type="EMBL" id="TRD22452.1"/>
    </source>
</evidence>
<organism evidence="1 2">
    <name type="scientific">Palleronia caenipelagi</name>
    <dbReference type="NCBI Taxonomy" id="2489174"/>
    <lineage>
        <taxon>Bacteria</taxon>
        <taxon>Pseudomonadati</taxon>
        <taxon>Pseudomonadota</taxon>
        <taxon>Alphaproteobacteria</taxon>
        <taxon>Rhodobacterales</taxon>
        <taxon>Roseobacteraceae</taxon>
        <taxon>Palleronia</taxon>
    </lineage>
</organism>
<accession>A0A547Q7U2</accession>
<dbReference type="RefSeq" id="WP_142833753.1">
    <property type="nucleotide sequence ID" value="NZ_VFSV01000006.1"/>
</dbReference>
<name>A0A547Q7U2_9RHOB</name>
<dbReference type="AlphaFoldDB" id="A0A547Q7U2"/>
<sequence length="379" mass="41137">MSATDKALTLSYGIFTCRLVGFADPFSIMQWIVECVRDAEADARERGLSQVVLPDELLCKVASRASGGPVTAQQEDGIVMLSPAKPEDIPAAAAPEIEQDEDPENDTDDLVEVEMLDENDEVVTVRLTPEEFEAAVARGEIEELSPEEAAAEEFEDEIRKLIEPTSLSEDQHEILIAELVEIELEHRLEDLDAPGIAGGDDNPSAGTGEMDAAAMERLIEGTSERMQSAELTRSRETLQHLKKAYAEGSIENEDARLDPSAEFRSDLEAVVAQAEETLGVLVLPSDARVDSPSDPHRGRQSFTSFAEERGATALPDLIEAATAYVTILEHRDTATRDEIVSHAREVQTDLSDENGSEAIAALVAQGRLTDAGDDHFVLA</sequence>
<dbReference type="Proteomes" id="UP000318590">
    <property type="component" value="Unassembled WGS sequence"/>
</dbReference>
<reference evidence="1 2" key="1">
    <citation type="submission" date="2019-06" db="EMBL/GenBank/DDBJ databases">
        <title>Paenimaribius caenipelagi gen. nov., sp. nov., isolated from a tidal flat.</title>
        <authorList>
            <person name="Yoon J.-H."/>
        </authorList>
    </citation>
    <scope>NUCLEOTIDE SEQUENCE [LARGE SCALE GENOMIC DNA]</scope>
    <source>
        <strain evidence="1 2">JBTF-M29</strain>
    </source>
</reference>
<protein>
    <submittedName>
        <fullName evidence="1">Uncharacterized protein</fullName>
    </submittedName>
</protein>